<dbReference type="OrthoDB" id="9788263at2"/>
<dbReference type="SMART" id="SM00849">
    <property type="entry name" value="Lactamase_B"/>
    <property type="match status" value="1"/>
</dbReference>
<proteinExistence type="predicted"/>
<dbReference type="PANTHER" id="PTHR23131">
    <property type="entry name" value="ENDORIBONUCLEASE LACTB2"/>
    <property type="match status" value="1"/>
</dbReference>
<dbReference type="SUPFAM" id="SSF56281">
    <property type="entry name" value="Metallo-hydrolase/oxidoreductase"/>
    <property type="match status" value="1"/>
</dbReference>
<dbReference type="InterPro" id="IPR041516">
    <property type="entry name" value="LACTB2_WH"/>
</dbReference>
<keyword evidence="2" id="KW-0378">Hydrolase</keyword>
<reference evidence="2 3" key="1">
    <citation type="submission" date="2017-05" db="EMBL/GenBank/DDBJ databases">
        <authorList>
            <person name="Song R."/>
            <person name="Chenine A.L."/>
            <person name="Ruprecht R.M."/>
        </authorList>
    </citation>
    <scope>NUCLEOTIDE SEQUENCE [LARGE SCALE GENOMIC DNA]</scope>
    <source>
        <strain evidence="2 3">CECT 8663</strain>
    </source>
</reference>
<dbReference type="InterPro" id="IPR036388">
    <property type="entry name" value="WH-like_DNA-bd_sf"/>
</dbReference>
<dbReference type="AlphaFoldDB" id="A0A238JRE3"/>
<accession>A0A238JRE3</accession>
<evidence type="ECO:0000313" key="2">
    <source>
        <dbReference type="EMBL" id="SMX32432.1"/>
    </source>
</evidence>
<dbReference type="Pfam" id="PF00753">
    <property type="entry name" value="Lactamase_B"/>
    <property type="match status" value="1"/>
</dbReference>
<name>A0A238JRE3_9RHOB</name>
<gene>
    <name evidence="2" type="primary">gloB_1</name>
    <name evidence="2" type="ORF">PEV8663_00027</name>
</gene>
<dbReference type="InterPro" id="IPR001279">
    <property type="entry name" value="Metallo-B-lactamas"/>
</dbReference>
<dbReference type="CDD" id="cd16278">
    <property type="entry name" value="metallo-hydrolase-like_MBL-fold"/>
    <property type="match status" value="1"/>
</dbReference>
<feature type="domain" description="Metallo-beta-lactamase" evidence="1">
    <location>
        <begin position="37"/>
        <end position="217"/>
    </location>
</feature>
<dbReference type="GO" id="GO:0004416">
    <property type="term" value="F:hydroxyacylglutathione hydrolase activity"/>
    <property type="evidence" value="ECO:0007669"/>
    <property type="project" value="UniProtKB-EC"/>
</dbReference>
<evidence type="ECO:0000259" key="1">
    <source>
        <dbReference type="SMART" id="SM00849"/>
    </source>
</evidence>
<dbReference type="InterPro" id="IPR050662">
    <property type="entry name" value="Sec-metab_biosynth-thioest"/>
</dbReference>
<evidence type="ECO:0000313" key="3">
    <source>
        <dbReference type="Proteomes" id="UP000220836"/>
    </source>
</evidence>
<sequence length="304" mass="31921">MLDPQPDFHPVIGTAETLSAGLRRILAPNPSPMTFRGTNTYVLGTTDLAVIDPGPDNSAHLTAILGAVQPGQRITHILVTHAHLDHSPLAPVLAAATGAKVYGYGRAEAGRSPMMQKLAASGCVGGGEGVDTAFCPDIEMTDEQVVAAEGWSLTALHTPGHMSNHLSFAWGDTLFSGDLVMGWASSLVSPPDGDLGAFMASLERLSHSTWSVFHAGHGAPVQSPNARLQDLIQHRRMREAAIISALGAAPSNAADLAVQIYTDTPKALLGAAARNVLAHLVDLTEKSKVEPLQTLSETAVFRII</sequence>
<dbReference type="Gene3D" id="1.10.10.10">
    <property type="entry name" value="Winged helix-like DNA-binding domain superfamily/Winged helix DNA-binding domain"/>
    <property type="match status" value="1"/>
</dbReference>
<dbReference type="Gene3D" id="3.60.15.10">
    <property type="entry name" value="Ribonuclease Z/Hydroxyacylglutathione hydrolase-like"/>
    <property type="match status" value="1"/>
</dbReference>
<protein>
    <submittedName>
        <fullName evidence="2">Hydroxyacylglutathione hydrolase</fullName>
        <ecNumber evidence="2">3.1.2.6</ecNumber>
    </submittedName>
</protein>
<dbReference type="InterPro" id="IPR036866">
    <property type="entry name" value="RibonucZ/Hydroxyglut_hydro"/>
</dbReference>
<dbReference type="EMBL" id="FXYH01000001">
    <property type="protein sequence ID" value="SMX32432.1"/>
    <property type="molecule type" value="Genomic_DNA"/>
</dbReference>
<dbReference type="PANTHER" id="PTHR23131:SF0">
    <property type="entry name" value="ENDORIBONUCLEASE LACTB2"/>
    <property type="match status" value="1"/>
</dbReference>
<organism evidence="2 3">
    <name type="scientific">Pelagimonas varians</name>
    <dbReference type="NCBI Taxonomy" id="696760"/>
    <lineage>
        <taxon>Bacteria</taxon>
        <taxon>Pseudomonadati</taxon>
        <taxon>Pseudomonadota</taxon>
        <taxon>Alphaproteobacteria</taxon>
        <taxon>Rhodobacterales</taxon>
        <taxon>Roseobacteraceae</taxon>
        <taxon>Pelagimonas</taxon>
    </lineage>
</organism>
<dbReference type="Pfam" id="PF17778">
    <property type="entry name" value="WHD_BLACT"/>
    <property type="match status" value="1"/>
</dbReference>
<dbReference type="EC" id="3.1.2.6" evidence="2"/>
<dbReference type="Proteomes" id="UP000220836">
    <property type="component" value="Unassembled WGS sequence"/>
</dbReference>
<dbReference type="RefSeq" id="WP_097802600.1">
    <property type="nucleotide sequence ID" value="NZ_FXYH01000001.1"/>
</dbReference>
<keyword evidence="3" id="KW-1185">Reference proteome</keyword>